<dbReference type="Proteomes" id="UP000250140">
    <property type="component" value="Unassembled WGS sequence"/>
</dbReference>
<dbReference type="AlphaFoldDB" id="A0A8E2F665"/>
<evidence type="ECO:0000313" key="1">
    <source>
        <dbReference type="EMBL" id="OCL10693.1"/>
    </source>
</evidence>
<accession>A0A8E2F665</accession>
<proteinExistence type="predicted"/>
<dbReference type="OrthoDB" id="5422613at2759"/>
<dbReference type="PANTHER" id="PTHR38167">
    <property type="entry name" value="C2H2-TYPE DOMAIN-CONTAINING PROTEIN"/>
    <property type="match status" value="1"/>
</dbReference>
<keyword evidence="2" id="KW-1185">Reference proteome</keyword>
<evidence type="ECO:0000313" key="2">
    <source>
        <dbReference type="Proteomes" id="UP000250140"/>
    </source>
</evidence>
<organism evidence="1 2">
    <name type="scientific">Glonium stellatum</name>
    <dbReference type="NCBI Taxonomy" id="574774"/>
    <lineage>
        <taxon>Eukaryota</taxon>
        <taxon>Fungi</taxon>
        <taxon>Dikarya</taxon>
        <taxon>Ascomycota</taxon>
        <taxon>Pezizomycotina</taxon>
        <taxon>Dothideomycetes</taxon>
        <taxon>Pleosporomycetidae</taxon>
        <taxon>Gloniales</taxon>
        <taxon>Gloniaceae</taxon>
        <taxon>Glonium</taxon>
    </lineage>
</organism>
<sequence length="201" mass="22921">MTSLELVLKALDAANIGRLRTTIEKICEQSDVALDLFCNELLVTQSDLDKHNKDSNGSENSINVTSSKRKREEYVGVRYATCEQCDEEFDATENGEESCQWHGGDLVIDEEHDIWFEWEPYQGERNTDENRKDCPEAFIWTCCERRGDGAPCETGKHVAKDIPKRVSPHVPSTSPRNVRRCLPLESNSLITTYLEPRADLR</sequence>
<gene>
    <name evidence="1" type="ORF">AOQ84DRAFT_288722</name>
</gene>
<dbReference type="PANTHER" id="PTHR38167:SF1">
    <property type="entry name" value="C2H2-TYPE DOMAIN-CONTAINING PROTEIN"/>
    <property type="match status" value="1"/>
</dbReference>
<protein>
    <recommendedName>
        <fullName evidence="3">C2H2-type domain-containing protein</fullName>
    </recommendedName>
</protein>
<dbReference type="EMBL" id="KV749186">
    <property type="protein sequence ID" value="OCL10693.1"/>
    <property type="molecule type" value="Genomic_DNA"/>
</dbReference>
<name>A0A8E2F665_9PEZI</name>
<evidence type="ECO:0008006" key="3">
    <source>
        <dbReference type="Google" id="ProtNLM"/>
    </source>
</evidence>
<reference evidence="1 2" key="1">
    <citation type="journal article" date="2016" name="Nat. Commun.">
        <title>Ectomycorrhizal ecology is imprinted in the genome of the dominant symbiotic fungus Cenococcum geophilum.</title>
        <authorList>
            <consortium name="DOE Joint Genome Institute"/>
            <person name="Peter M."/>
            <person name="Kohler A."/>
            <person name="Ohm R.A."/>
            <person name="Kuo A."/>
            <person name="Krutzmann J."/>
            <person name="Morin E."/>
            <person name="Arend M."/>
            <person name="Barry K.W."/>
            <person name="Binder M."/>
            <person name="Choi C."/>
            <person name="Clum A."/>
            <person name="Copeland A."/>
            <person name="Grisel N."/>
            <person name="Haridas S."/>
            <person name="Kipfer T."/>
            <person name="LaButti K."/>
            <person name="Lindquist E."/>
            <person name="Lipzen A."/>
            <person name="Maire R."/>
            <person name="Meier B."/>
            <person name="Mihaltcheva S."/>
            <person name="Molinier V."/>
            <person name="Murat C."/>
            <person name="Poggeler S."/>
            <person name="Quandt C.A."/>
            <person name="Sperisen C."/>
            <person name="Tritt A."/>
            <person name="Tisserant E."/>
            <person name="Crous P.W."/>
            <person name="Henrissat B."/>
            <person name="Nehls U."/>
            <person name="Egli S."/>
            <person name="Spatafora J.W."/>
            <person name="Grigoriev I.V."/>
            <person name="Martin F.M."/>
        </authorList>
    </citation>
    <scope>NUCLEOTIDE SEQUENCE [LARGE SCALE GENOMIC DNA]</scope>
    <source>
        <strain evidence="1 2">CBS 207.34</strain>
    </source>
</reference>